<dbReference type="EMBL" id="MH412654">
    <property type="protein sequence ID" value="AXQ70426.1"/>
    <property type="molecule type" value="Genomic_DNA"/>
</dbReference>
<dbReference type="GeneID" id="55001807"/>
<organism evidence="1 2">
    <name type="scientific">Synechococcus phage S-T4</name>
    <dbReference type="NCBI Taxonomy" id="2268578"/>
    <lineage>
        <taxon>Viruses</taxon>
        <taxon>Duplodnaviria</taxon>
        <taxon>Heunggongvirae</taxon>
        <taxon>Uroviricota</taxon>
        <taxon>Caudoviricetes</taxon>
        <taxon>Pantevenvirales</taxon>
        <taxon>Kyanoviridae</taxon>
        <taxon>Tamkungvirus</taxon>
        <taxon>Tamkungvirus ST4</taxon>
    </lineage>
</organism>
<reference evidence="2" key="1">
    <citation type="submission" date="2018-05" db="EMBL/GenBank/DDBJ databases">
        <authorList>
            <person name="You S."/>
        </authorList>
    </citation>
    <scope>NUCLEOTIDE SEQUENCE [LARGE SCALE GENOMIC DNA]</scope>
</reference>
<sequence length="187" mass="21562">MIEIGYVPDQIADQIESLVLHNINFPWYLAPETTGYDLDSPDALPTDVSGEDPQFEHLVIGNNGMYSSEVYNDICKPIIDCIGINKNVKRLKLNLLPNRPSRHLYHTPHVDYDQPHLTAIYYVNDNDGPTYFFNEMYDGTFQKLTQKEIFLPKKGKFVLFDGLRYHASSNPITKPIRCIMNINFYAE</sequence>
<dbReference type="RefSeq" id="YP_009810785.1">
    <property type="nucleotide sequence ID" value="NC_048049.1"/>
</dbReference>
<dbReference type="Proteomes" id="UP000257648">
    <property type="component" value="Segment"/>
</dbReference>
<accession>A0A385EFF7</accession>
<evidence type="ECO:0000313" key="2">
    <source>
        <dbReference type="Proteomes" id="UP000257648"/>
    </source>
</evidence>
<evidence type="ECO:0000313" key="1">
    <source>
        <dbReference type="EMBL" id="AXQ70426.1"/>
    </source>
</evidence>
<protein>
    <recommendedName>
        <fullName evidence="3">DNA endonuclease V</fullName>
    </recommendedName>
</protein>
<dbReference type="KEGG" id="vg:55001807"/>
<dbReference type="SUPFAM" id="SSF51197">
    <property type="entry name" value="Clavaminate synthase-like"/>
    <property type="match status" value="1"/>
</dbReference>
<keyword evidence="2" id="KW-1185">Reference proteome</keyword>
<proteinExistence type="predicted"/>
<evidence type="ECO:0008006" key="3">
    <source>
        <dbReference type="Google" id="ProtNLM"/>
    </source>
</evidence>
<name>A0A385EFF7_9CAUD</name>